<evidence type="ECO:0000256" key="2">
    <source>
        <dbReference type="ARBA" id="ARBA00022448"/>
    </source>
</evidence>
<feature type="transmembrane region" description="Helical" evidence="8">
    <location>
        <begin position="85"/>
        <end position="106"/>
    </location>
</feature>
<accession>A0A0A1U333</accession>
<feature type="transmembrane region" description="Helical" evidence="8">
    <location>
        <begin position="143"/>
        <end position="162"/>
    </location>
</feature>
<organism evidence="9 10">
    <name type="scientific">Entamoeba invadens IP1</name>
    <dbReference type="NCBI Taxonomy" id="370355"/>
    <lineage>
        <taxon>Eukaryota</taxon>
        <taxon>Amoebozoa</taxon>
        <taxon>Evosea</taxon>
        <taxon>Archamoebae</taxon>
        <taxon>Mastigamoebida</taxon>
        <taxon>Entamoebidae</taxon>
        <taxon>Entamoeba</taxon>
    </lineage>
</organism>
<feature type="transmembrane region" description="Helical" evidence="8">
    <location>
        <begin position="118"/>
        <end position="137"/>
    </location>
</feature>
<evidence type="ECO:0000313" key="10">
    <source>
        <dbReference type="Proteomes" id="UP000014680"/>
    </source>
</evidence>
<proteinExistence type="inferred from homology"/>
<gene>
    <name evidence="9" type="ORF">EIN_135980</name>
</gene>
<dbReference type="KEGG" id="eiv:EIN_135980"/>
<dbReference type="AlphaFoldDB" id="A0A0A1U333"/>
<feature type="transmembrane region" description="Helical" evidence="8">
    <location>
        <begin position="58"/>
        <end position="79"/>
    </location>
</feature>
<dbReference type="GO" id="GO:0015031">
    <property type="term" value="P:protein transport"/>
    <property type="evidence" value="ECO:0007669"/>
    <property type="project" value="UniProtKB-KW"/>
</dbReference>
<dbReference type="Pfam" id="PF04178">
    <property type="entry name" value="Got1"/>
    <property type="match status" value="1"/>
</dbReference>
<keyword evidence="5 8" id="KW-1133">Transmembrane helix</keyword>
<dbReference type="Proteomes" id="UP000014680">
    <property type="component" value="Unassembled WGS sequence"/>
</dbReference>
<comment type="subcellular location">
    <subcellularLocation>
        <location evidence="1 8">Membrane</location>
        <topology evidence="1 8">Multi-pass membrane protein</topology>
    </subcellularLocation>
</comment>
<evidence type="ECO:0000256" key="4">
    <source>
        <dbReference type="ARBA" id="ARBA00022927"/>
    </source>
</evidence>
<dbReference type="PANTHER" id="PTHR23137:SF6">
    <property type="entry name" value="VESICLE TRANSPORT PROTEIN"/>
    <property type="match status" value="1"/>
</dbReference>
<dbReference type="GO" id="GO:0016020">
    <property type="term" value="C:membrane"/>
    <property type="evidence" value="ECO:0007669"/>
    <property type="project" value="UniProtKB-SubCell"/>
</dbReference>
<sequence>MESIKSGWSSLKNTVRNTVNGPPQQEEDYFSKSWFDTLVGGDDDSCCAKCKIPFTVRITIVGILVLLGVIALFLSFSFIVLPMKFAKLFTAGNVLILAASFFLRSFSAQIKSLMEDKTKLIGLVLYITSIVLVLFAALKLKSFFVTIPCVIFEIIALLWYLFSYIPYGQEMLKKCGSCLLSSCFKGGE</sequence>
<dbReference type="RefSeq" id="XP_004185310.1">
    <property type="nucleotide sequence ID" value="XM_004185262.1"/>
</dbReference>
<name>A0A0A1U333_ENTIV</name>
<dbReference type="GeneID" id="14884888"/>
<evidence type="ECO:0000256" key="8">
    <source>
        <dbReference type="RuleBase" id="RU363111"/>
    </source>
</evidence>
<dbReference type="GO" id="GO:0005737">
    <property type="term" value="C:cytoplasm"/>
    <property type="evidence" value="ECO:0007669"/>
    <property type="project" value="UniProtKB-ARBA"/>
</dbReference>
<dbReference type="EMBL" id="KB207027">
    <property type="protein sequence ID" value="ELP85964.1"/>
    <property type="molecule type" value="Genomic_DNA"/>
</dbReference>
<keyword evidence="6 8" id="KW-0472">Membrane</keyword>
<dbReference type="OMA" id="IAAIVWK"/>
<dbReference type="GO" id="GO:0016192">
    <property type="term" value="P:vesicle-mediated transport"/>
    <property type="evidence" value="ECO:0007669"/>
    <property type="project" value="InterPro"/>
</dbReference>
<keyword evidence="4 8" id="KW-0653">Protein transport</keyword>
<evidence type="ECO:0000256" key="7">
    <source>
        <dbReference type="ARBA" id="ARBA00025800"/>
    </source>
</evidence>
<dbReference type="GO" id="GO:0012505">
    <property type="term" value="C:endomembrane system"/>
    <property type="evidence" value="ECO:0007669"/>
    <property type="project" value="UniProtKB-ARBA"/>
</dbReference>
<comment type="similarity">
    <text evidence="7 8">Belongs to the SFT2 family.</text>
</comment>
<protein>
    <recommendedName>
        <fullName evidence="8">Vesicle transport protein</fullName>
    </recommendedName>
</protein>
<keyword evidence="3 8" id="KW-0812">Transmembrane</keyword>
<evidence type="ECO:0000313" key="9">
    <source>
        <dbReference type="EMBL" id="ELP85964.1"/>
    </source>
</evidence>
<evidence type="ECO:0000256" key="6">
    <source>
        <dbReference type="ARBA" id="ARBA00023136"/>
    </source>
</evidence>
<evidence type="ECO:0000256" key="3">
    <source>
        <dbReference type="ARBA" id="ARBA00022692"/>
    </source>
</evidence>
<evidence type="ECO:0000256" key="1">
    <source>
        <dbReference type="ARBA" id="ARBA00004141"/>
    </source>
</evidence>
<reference evidence="9 10" key="1">
    <citation type="submission" date="2012-10" db="EMBL/GenBank/DDBJ databases">
        <authorList>
            <person name="Zafar N."/>
            <person name="Inman J."/>
            <person name="Hall N."/>
            <person name="Lorenzi H."/>
            <person name="Caler E."/>
        </authorList>
    </citation>
    <scope>NUCLEOTIDE SEQUENCE [LARGE SCALE GENOMIC DNA]</scope>
    <source>
        <strain evidence="9 10">IP1</strain>
    </source>
</reference>
<dbReference type="InterPro" id="IPR011691">
    <property type="entry name" value="Vesicle_transpt_SFT2"/>
</dbReference>
<dbReference type="InterPro" id="IPR007305">
    <property type="entry name" value="Vesicle_transpt_Got1/SFT2"/>
</dbReference>
<evidence type="ECO:0000256" key="5">
    <source>
        <dbReference type="ARBA" id="ARBA00022989"/>
    </source>
</evidence>
<comment type="function">
    <text evidence="8">May be involved in fusion of retrograde transport vesicles derived from an endocytic compartment with the Golgi complex.</text>
</comment>
<dbReference type="VEuPathDB" id="AmoebaDB:EIN_135980"/>
<keyword evidence="2 8" id="KW-0813">Transport</keyword>
<dbReference type="OrthoDB" id="73614at2759"/>
<keyword evidence="10" id="KW-1185">Reference proteome</keyword>
<dbReference type="PANTHER" id="PTHR23137">
    <property type="entry name" value="VESICLE TRANSPORT PROTEIN-RELATED"/>
    <property type="match status" value="1"/>
</dbReference>